<name>A0A813ZTG5_9BILA</name>
<organism evidence="1 3">
    <name type="scientific">Adineta steineri</name>
    <dbReference type="NCBI Taxonomy" id="433720"/>
    <lineage>
        <taxon>Eukaryota</taxon>
        <taxon>Metazoa</taxon>
        <taxon>Spiralia</taxon>
        <taxon>Gnathifera</taxon>
        <taxon>Rotifera</taxon>
        <taxon>Eurotatoria</taxon>
        <taxon>Bdelloidea</taxon>
        <taxon>Adinetida</taxon>
        <taxon>Adinetidae</taxon>
        <taxon>Adineta</taxon>
    </lineage>
</organism>
<comment type="caution">
    <text evidence="1">The sequence shown here is derived from an EMBL/GenBank/DDBJ whole genome shotgun (WGS) entry which is preliminary data.</text>
</comment>
<evidence type="ECO:0000313" key="1">
    <source>
        <dbReference type="EMBL" id="CAF0902875.1"/>
    </source>
</evidence>
<reference evidence="1" key="1">
    <citation type="submission" date="2021-02" db="EMBL/GenBank/DDBJ databases">
        <authorList>
            <person name="Nowell W R."/>
        </authorList>
    </citation>
    <scope>NUCLEOTIDE SEQUENCE</scope>
</reference>
<dbReference type="Proteomes" id="UP000663845">
    <property type="component" value="Unassembled WGS sequence"/>
</dbReference>
<proteinExistence type="predicted"/>
<accession>A0A813ZTG5</accession>
<dbReference type="AlphaFoldDB" id="A0A813ZTG5"/>
<protein>
    <submittedName>
        <fullName evidence="1">Uncharacterized protein</fullName>
    </submittedName>
</protein>
<dbReference type="EMBL" id="CAJOAZ010000271">
    <property type="protein sequence ID" value="CAF3598401.1"/>
    <property type="molecule type" value="Genomic_DNA"/>
</dbReference>
<sequence>MNRYQYRTWLAFDSIKTFFGYRNRCYQPISQIEIEQTNCSIDENTSCIDDKISRENSKSSLRNHIDNINMKQIDEILPLINEKSFSLNILVPSSNSYTNDTRPDVDLLEC</sequence>
<gene>
    <name evidence="1" type="ORF">JYZ213_LOCUS10651</name>
    <name evidence="2" type="ORF">OXD698_LOCUS6284</name>
</gene>
<dbReference type="Proteomes" id="UP000663844">
    <property type="component" value="Unassembled WGS sequence"/>
</dbReference>
<dbReference type="EMBL" id="CAJNOG010000078">
    <property type="protein sequence ID" value="CAF0902875.1"/>
    <property type="molecule type" value="Genomic_DNA"/>
</dbReference>
<evidence type="ECO:0000313" key="3">
    <source>
        <dbReference type="Proteomes" id="UP000663845"/>
    </source>
</evidence>
<evidence type="ECO:0000313" key="2">
    <source>
        <dbReference type="EMBL" id="CAF3598401.1"/>
    </source>
</evidence>